<sequence length="253" mass="28145">MSDPVRRLKTYGRDLSTIPISRVPTDLEKCCFICVNTYKSYRLNLGVGPMNDAVSWAKCMANYGFHIFFLHNPHSRNFLKYLDTFFANTSQHLVVYYVGHGTSVTDLNGDEDDGKDEAFVFDDGVITDDDLIDHLLENKHQDSVLTLVTDACHSGTIWDIQAGNVHGRELPPHIMSVSAASDVQTAKQTMISSQEQGVFTHNLTKILKTSPSATPTEIGQKIKAALKKYQQSFVVGTTSPELLNEPLFTQETA</sequence>
<evidence type="ECO:0000259" key="2">
    <source>
        <dbReference type="Pfam" id="PF00656"/>
    </source>
</evidence>
<dbReference type="GO" id="GO:0005737">
    <property type="term" value="C:cytoplasm"/>
    <property type="evidence" value="ECO:0007669"/>
    <property type="project" value="TreeGrafter"/>
</dbReference>
<dbReference type="InterPro" id="IPR029030">
    <property type="entry name" value="Caspase-like_dom_sf"/>
</dbReference>
<proteinExistence type="inferred from homology"/>
<dbReference type="Proteomes" id="UP000179807">
    <property type="component" value="Unassembled WGS sequence"/>
</dbReference>
<evidence type="ECO:0000256" key="1">
    <source>
        <dbReference type="ARBA" id="ARBA00009005"/>
    </source>
</evidence>
<accession>A0A1J4JV83</accession>
<organism evidence="3 4">
    <name type="scientific">Tritrichomonas foetus</name>
    <dbReference type="NCBI Taxonomy" id="1144522"/>
    <lineage>
        <taxon>Eukaryota</taxon>
        <taxon>Metamonada</taxon>
        <taxon>Parabasalia</taxon>
        <taxon>Tritrichomonadida</taxon>
        <taxon>Tritrichomonadidae</taxon>
        <taxon>Tritrichomonas</taxon>
    </lineage>
</organism>
<gene>
    <name evidence="3" type="ORF">TRFO_29624</name>
</gene>
<dbReference type="OrthoDB" id="3223806at2759"/>
<protein>
    <submittedName>
        <fullName evidence="3">Clan CD, family C14, metacaspase-like cysteine peptidase</fullName>
    </submittedName>
</protein>
<dbReference type="VEuPathDB" id="TrichDB:TRFO_29624"/>
<dbReference type="SUPFAM" id="SSF52129">
    <property type="entry name" value="Caspase-like"/>
    <property type="match status" value="1"/>
</dbReference>
<feature type="domain" description="Peptidase C14 caspase" evidence="2">
    <location>
        <begin position="29"/>
        <end position="229"/>
    </location>
</feature>
<dbReference type="EMBL" id="MLAK01000841">
    <property type="protein sequence ID" value="OHT03063.1"/>
    <property type="molecule type" value="Genomic_DNA"/>
</dbReference>
<dbReference type="PANTHER" id="PTHR48104:SF30">
    <property type="entry name" value="METACASPASE-1"/>
    <property type="match status" value="1"/>
</dbReference>
<dbReference type="Gene3D" id="3.40.50.1460">
    <property type="match status" value="1"/>
</dbReference>
<dbReference type="InterPro" id="IPR011600">
    <property type="entry name" value="Pept_C14_caspase"/>
</dbReference>
<evidence type="ECO:0000313" key="4">
    <source>
        <dbReference type="Proteomes" id="UP000179807"/>
    </source>
</evidence>
<dbReference type="GO" id="GO:0006508">
    <property type="term" value="P:proteolysis"/>
    <property type="evidence" value="ECO:0007669"/>
    <property type="project" value="InterPro"/>
</dbReference>
<dbReference type="GO" id="GO:0004197">
    <property type="term" value="F:cysteine-type endopeptidase activity"/>
    <property type="evidence" value="ECO:0007669"/>
    <property type="project" value="InterPro"/>
</dbReference>
<name>A0A1J4JV83_9EUKA</name>
<comment type="caution">
    <text evidence="3">The sequence shown here is derived from an EMBL/GenBank/DDBJ whole genome shotgun (WGS) entry which is preliminary data.</text>
</comment>
<keyword evidence="4" id="KW-1185">Reference proteome</keyword>
<dbReference type="RefSeq" id="XP_068356199.1">
    <property type="nucleotide sequence ID" value="XM_068506883.1"/>
</dbReference>
<dbReference type="GeneID" id="94841587"/>
<comment type="similarity">
    <text evidence="1">Belongs to the peptidase C14B family.</text>
</comment>
<dbReference type="AlphaFoldDB" id="A0A1J4JV83"/>
<reference evidence="3" key="1">
    <citation type="submission" date="2016-10" db="EMBL/GenBank/DDBJ databases">
        <authorList>
            <person name="Benchimol M."/>
            <person name="Almeida L.G."/>
            <person name="Vasconcelos A.T."/>
            <person name="Perreira-Neves A."/>
            <person name="Rosa I.A."/>
            <person name="Tasca T."/>
            <person name="Bogo M.R."/>
            <person name="de Souza W."/>
        </authorList>
    </citation>
    <scope>NUCLEOTIDE SEQUENCE [LARGE SCALE GENOMIC DNA]</scope>
    <source>
        <strain evidence="3">K</strain>
    </source>
</reference>
<dbReference type="PANTHER" id="PTHR48104">
    <property type="entry name" value="METACASPASE-4"/>
    <property type="match status" value="1"/>
</dbReference>
<evidence type="ECO:0000313" key="3">
    <source>
        <dbReference type="EMBL" id="OHT03063.1"/>
    </source>
</evidence>
<dbReference type="Pfam" id="PF00656">
    <property type="entry name" value="Peptidase_C14"/>
    <property type="match status" value="1"/>
</dbReference>
<dbReference type="InterPro" id="IPR050452">
    <property type="entry name" value="Metacaspase"/>
</dbReference>